<evidence type="ECO:0000256" key="5">
    <source>
        <dbReference type="ARBA" id="ARBA00022737"/>
    </source>
</evidence>
<feature type="compositionally biased region" description="Basic and acidic residues" evidence="11">
    <location>
        <begin position="840"/>
        <end position="849"/>
    </location>
</feature>
<evidence type="ECO:0000256" key="1">
    <source>
        <dbReference type="ARBA" id="ARBA00004251"/>
    </source>
</evidence>
<keyword evidence="3 12" id="KW-0812">Transmembrane</keyword>
<evidence type="ECO:0000256" key="6">
    <source>
        <dbReference type="ARBA" id="ARBA00022837"/>
    </source>
</evidence>
<dbReference type="InterPro" id="IPR013164">
    <property type="entry name" value="Cadherin_N"/>
</dbReference>
<dbReference type="PANTHER" id="PTHR24026:SF133">
    <property type="entry name" value="CADHERIN-RELATED FAMILY MEMBER 2"/>
    <property type="match status" value="1"/>
</dbReference>
<feature type="compositionally biased region" description="Polar residues" evidence="11">
    <location>
        <begin position="1270"/>
        <end position="1280"/>
    </location>
</feature>
<dbReference type="PANTHER" id="PTHR24026">
    <property type="entry name" value="FAT ATYPICAL CADHERIN-RELATED"/>
    <property type="match status" value="1"/>
</dbReference>
<protein>
    <submittedName>
        <fullName evidence="14">Uncharacterized protein</fullName>
    </submittedName>
</protein>
<keyword evidence="10" id="KW-0325">Glycoprotein</keyword>
<feature type="compositionally biased region" description="Polar residues" evidence="11">
    <location>
        <begin position="911"/>
        <end position="925"/>
    </location>
</feature>
<feature type="compositionally biased region" description="Basic and acidic residues" evidence="11">
    <location>
        <begin position="1254"/>
        <end position="1269"/>
    </location>
</feature>
<feature type="compositionally biased region" description="Low complexity" evidence="11">
    <location>
        <begin position="1084"/>
        <end position="1096"/>
    </location>
</feature>
<keyword evidence="5" id="KW-0677">Repeat</keyword>
<feature type="transmembrane region" description="Helical" evidence="12">
    <location>
        <begin position="800"/>
        <end position="824"/>
    </location>
</feature>
<keyword evidence="9 12" id="KW-0472">Membrane</keyword>
<feature type="region of interest" description="Disordered" evidence="11">
    <location>
        <begin position="972"/>
        <end position="1239"/>
    </location>
</feature>
<dbReference type="InterPro" id="IPR020894">
    <property type="entry name" value="Cadherin_CS"/>
</dbReference>
<dbReference type="FunFam" id="2.60.40.60:FF:000080">
    <property type="entry name" value="FAT atypical cadherin 1"/>
    <property type="match status" value="1"/>
</dbReference>
<dbReference type="PRINTS" id="PR00205">
    <property type="entry name" value="CADHERIN"/>
</dbReference>
<sequence length="1297" mass="143244">MESRNKMLLVIWTLVSVVCVYGQRQELKYTIEEELSANTFVADIPLDARLQSEFASTVFATLSYNFLSQESQASLLFKIDSNSGIIKTTLPIDRDDLCLNVAECLVELDVAVHDPFMTHFEIIKVVIEIVDINDNDPEFPQSEINVKLSESVPINHTFLTQEAFDIDEGNNSVQNYELISPTGTFGLDIITGSDGSKELAIVVRKELDREKTDFYQVEIVAKDGGSPPRSGAVRINISIADINDHTPRFGQANYKVSIPENTEPNTSIIQVTATDDDIGSNGDIRYSISNLATRTIKSLFGINATSGELYVKSTLDYEVGSVHHIPVDATDQSHDPRVAHTTIVLTVLDLNDNRPEIKLKVLSGEAQVSEGSEPGAFVALVSVKDKDDPEGINGQVKCNLSSDNFALNAFTEKEFKVVSTTKFDRERQDTYNVTITCSDMGVPQQFSENNFIVNILDENDHTPQFETPSISANIVENNRMGAYIIQVTAHDDDILDNGKIEYKLHSDAGELFRINADNGKIYANVKFNRETTDRIQFRVIASDKGVPPRSAITYVTLRILDLNDEPPIFFQNTYPFNVTEGEDVDTFVGSVSAFDADFGDNAKFRYALDQSTDAKHFKINAETGRITTSKVIDRERKSMFHFLIMAYDQGSPQQSGSASVIVSILDINDNPPIITFPSAYNNTVYINPSTPVGNLITTVEAEDRDFGNNAKMTFLFLDGDREGLFRIDTQTGDIYLQEDLSTSDETSHKLKIMVADHGPDQKKSRSHLSVIISDSTTFIGYGSPATGTKKQAMGLSQQNIIIVICLAAATIILSVILIIAIFRMRRRSKPKGRRYNVRLQNDKADDKKKLAGGVGKGSPNGSPTNGKPVIDSRGPADGKNTSFSLETETPNSTMTGMNGTSLSHDKKMIPQSPNTSFLSNTSMESKPSMEQKCMNDLTQGNKPSVMNGQNGRPWNAADRDLEVHRLIDILKRDQNKHKGHHGETSSVDSDRSNPDSGKGTSENDEDPLNKSGDPEDSFDSKDLKSPKKVSFDSNPFYIKEKQGKNPKATTLGNNNHSNLEPDLDNSGYHSNQSDNGDFPRNIKTSTSSDSLDDNTLVPSTPQGAPTLHTFKPQDSKPNYIPQTFSGNNLRGPVPPPKPKRSHSDNSMQPPAALPPRGNSGRYTPVGNRSNIPRVNYNDSMSPRSYQPLPQQSPSAANRQPHFQNNPSAFQGQQSQSQSDSKNRLPVLNQHNYPNYAKTGGPFKDFTIADLDRALGDSGTDMDRQEDDRTTTTSGSYTVDPQELTNEIDNLFFKEMIV</sequence>
<dbReference type="GO" id="GO:0005509">
    <property type="term" value="F:calcium ion binding"/>
    <property type="evidence" value="ECO:0007669"/>
    <property type="project" value="UniProtKB-UniRule"/>
</dbReference>
<dbReference type="GO" id="GO:0005886">
    <property type="term" value="C:plasma membrane"/>
    <property type="evidence" value="ECO:0007669"/>
    <property type="project" value="UniProtKB-SubCell"/>
</dbReference>
<feature type="compositionally biased region" description="Polar residues" evidence="11">
    <location>
        <begin position="879"/>
        <end position="902"/>
    </location>
</feature>
<name>A0A8J1TGT2_OWEFU</name>
<feature type="chain" id="PRO_5043983474" evidence="13">
    <location>
        <begin position="23"/>
        <end position="1297"/>
    </location>
</feature>
<dbReference type="InterPro" id="IPR002126">
    <property type="entry name" value="Cadherin-like_dom"/>
</dbReference>
<evidence type="ECO:0000256" key="9">
    <source>
        <dbReference type="ARBA" id="ARBA00023136"/>
    </source>
</evidence>
<evidence type="ECO:0000313" key="15">
    <source>
        <dbReference type="Proteomes" id="UP000749559"/>
    </source>
</evidence>
<dbReference type="FunFam" id="2.60.40.60:FF:000004">
    <property type="entry name" value="Protocadherin 1 gamma 2"/>
    <property type="match status" value="1"/>
</dbReference>
<dbReference type="GO" id="GO:0007156">
    <property type="term" value="P:homophilic cell adhesion via plasma membrane adhesion molecules"/>
    <property type="evidence" value="ECO:0007669"/>
    <property type="project" value="InterPro"/>
</dbReference>
<evidence type="ECO:0000256" key="11">
    <source>
        <dbReference type="SAM" id="MobiDB-lite"/>
    </source>
</evidence>
<keyword evidence="6" id="KW-0106">Calcium</keyword>
<keyword evidence="7" id="KW-0130">Cell adhesion</keyword>
<dbReference type="PROSITE" id="PS00232">
    <property type="entry name" value="CADHERIN_1"/>
    <property type="match status" value="4"/>
</dbReference>
<evidence type="ECO:0000256" key="3">
    <source>
        <dbReference type="ARBA" id="ARBA00022692"/>
    </source>
</evidence>
<evidence type="ECO:0000313" key="14">
    <source>
        <dbReference type="EMBL" id="CAH1777191.1"/>
    </source>
</evidence>
<dbReference type="PROSITE" id="PS50268">
    <property type="entry name" value="CADHERIN_2"/>
    <property type="match status" value="7"/>
</dbReference>
<evidence type="ECO:0000256" key="12">
    <source>
        <dbReference type="SAM" id="Phobius"/>
    </source>
</evidence>
<keyword evidence="15" id="KW-1185">Reference proteome</keyword>
<evidence type="ECO:0000256" key="7">
    <source>
        <dbReference type="ARBA" id="ARBA00022889"/>
    </source>
</evidence>
<organism evidence="14 15">
    <name type="scientific">Owenia fusiformis</name>
    <name type="common">Polychaete worm</name>
    <dbReference type="NCBI Taxonomy" id="6347"/>
    <lineage>
        <taxon>Eukaryota</taxon>
        <taxon>Metazoa</taxon>
        <taxon>Spiralia</taxon>
        <taxon>Lophotrochozoa</taxon>
        <taxon>Annelida</taxon>
        <taxon>Polychaeta</taxon>
        <taxon>Sedentaria</taxon>
        <taxon>Canalipalpata</taxon>
        <taxon>Sabellida</taxon>
        <taxon>Oweniida</taxon>
        <taxon>Oweniidae</taxon>
        <taxon>Owenia</taxon>
    </lineage>
</organism>
<dbReference type="SUPFAM" id="SSF49313">
    <property type="entry name" value="Cadherin-like"/>
    <property type="match status" value="7"/>
</dbReference>
<dbReference type="EMBL" id="CAIIXF020000002">
    <property type="protein sequence ID" value="CAH1777191.1"/>
    <property type="molecule type" value="Genomic_DNA"/>
</dbReference>
<feature type="compositionally biased region" description="Low complexity" evidence="11">
    <location>
        <begin position="1207"/>
        <end position="1219"/>
    </location>
</feature>
<dbReference type="Gene3D" id="2.60.40.60">
    <property type="entry name" value="Cadherins"/>
    <property type="match status" value="7"/>
</dbReference>
<dbReference type="FunFam" id="2.60.40.60:FF:000007">
    <property type="entry name" value="Protocadherin alpha 2"/>
    <property type="match status" value="1"/>
</dbReference>
<gene>
    <name evidence="14" type="ORF">OFUS_LOCUS4261</name>
</gene>
<feature type="region of interest" description="Disordered" evidence="11">
    <location>
        <begin position="831"/>
        <end position="957"/>
    </location>
</feature>
<feature type="compositionally biased region" description="Polar residues" evidence="11">
    <location>
        <begin position="1166"/>
        <end position="1206"/>
    </location>
</feature>
<comment type="caution">
    <text evidence="14">The sequence shown here is derived from an EMBL/GenBank/DDBJ whole genome shotgun (WGS) entry which is preliminary data.</text>
</comment>
<dbReference type="SMART" id="SM00112">
    <property type="entry name" value="CA"/>
    <property type="match status" value="7"/>
</dbReference>
<dbReference type="OrthoDB" id="6252479at2759"/>
<dbReference type="Pfam" id="PF08266">
    <property type="entry name" value="Cadherin_2"/>
    <property type="match status" value="1"/>
</dbReference>
<feature type="compositionally biased region" description="Polar residues" evidence="11">
    <location>
        <begin position="936"/>
        <end position="952"/>
    </location>
</feature>
<evidence type="ECO:0000256" key="4">
    <source>
        <dbReference type="ARBA" id="ARBA00022729"/>
    </source>
</evidence>
<reference evidence="14" key="1">
    <citation type="submission" date="2022-03" db="EMBL/GenBank/DDBJ databases">
        <authorList>
            <person name="Martin C."/>
        </authorList>
    </citation>
    <scope>NUCLEOTIDE SEQUENCE</scope>
</reference>
<evidence type="ECO:0000256" key="2">
    <source>
        <dbReference type="ARBA" id="ARBA00022475"/>
    </source>
</evidence>
<dbReference type="Pfam" id="PF00028">
    <property type="entry name" value="Cadherin"/>
    <property type="match status" value="6"/>
</dbReference>
<evidence type="ECO:0000256" key="13">
    <source>
        <dbReference type="SAM" id="SignalP"/>
    </source>
</evidence>
<dbReference type="FunFam" id="2.60.40.60:FF:000020">
    <property type="entry name" value="Dachsous cadherin-related 1b"/>
    <property type="match status" value="1"/>
</dbReference>
<proteinExistence type="predicted"/>
<dbReference type="InterPro" id="IPR015919">
    <property type="entry name" value="Cadherin-like_sf"/>
</dbReference>
<keyword evidence="4 13" id="KW-0732">Signal</keyword>
<comment type="subcellular location">
    <subcellularLocation>
        <location evidence="1">Cell membrane</location>
        <topology evidence="1">Single-pass type I membrane protein</topology>
    </subcellularLocation>
</comment>
<dbReference type="Proteomes" id="UP000749559">
    <property type="component" value="Unassembled WGS sequence"/>
</dbReference>
<feature type="region of interest" description="Disordered" evidence="11">
    <location>
        <begin position="1254"/>
        <end position="1280"/>
    </location>
</feature>
<dbReference type="CDD" id="cd11304">
    <property type="entry name" value="Cadherin_repeat"/>
    <property type="match status" value="7"/>
</dbReference>
<feature type="compositionally biased region" description="Polar residues" evidence="11">
    <location>
        <begin position="1047"/>
        <end position="1058"/>
    </location>
</feature>
<evidence type="ECO:0000256" key="8">
    <source>
        <dbReference type="ARBA" id="ARBA00022989"/>
    </source>
</evidence>
<dbReference type="FunFam" id="2.60.40.60:FF:000002">
    <property type="entry name" value="Protocadherin alpha 2"/>
    <property type="match status" value="1"/>
</dbReference>
<keyword evidence="2" id="KW-1003">Cell membrane</keyword>
<keyword evidence="8 12" id="KW-1133">Transmembrane helix</keyword>
<evidence type="ECO:0000256" key="10">
    <source>
        <dbReference type="ARBA" id="ARBA00023180"/>
    </source>
</evidence>
<feature type="signal peptide" evidence="13">
    <location>
        <begin position="1"/>
        <end position="22"/>
    </location>
</feature>
<accession>A0A8J1TGT2</accession>